<evidence type="ECO:0000259" key="10">
    <source>
        <dbReference type="PROSITE" id="PS50179"/>
    </source>
</evidence>
<dbReference type="InterPro" id="IPR036028">
    <property type="entry name" value="SH3-like_dom_sf"/>
</dbReference>
<dbReference type="CDD" id="cd21388">
    <property type="entry name" value="GAT_STAM"/>
    <property type="match status" value="1"/>
</dbReference>
<keyword evidence="6" id="KW-0653">Protein transport</keyword>
<evidence type="ECO:0000313" key="11">
    <source>
        <dbReference type="EMBL" id="JAB62979.1"/>
    </source>
</evidence>
<name>V5GG93_ANOGL</name>
<dbReference type="OrthoDB" id="10068368at2759"/>
<proteinExistence type="inferred from homology"/>
<evidence type="ECO:0000256" key="2">
    <source>
        <dbReference type="ARBA" id="ARBA00009666"/>
    </source>
</evidence>
<feature type="domain" description="SH3" evidence="9">
    <location>
        <begin position="255"/>
        <end position="314"/>
    </location>
</feature>
<dbReference type="SUPFAM" id="SSF48464">
    <property type="entry name" value="ENTH/VHS domain"/>
    <property type="match status" value="1"/>
</dbReference>
<evidence type="ECO:0000259" key="9">
    <source>
        <dbReference type="PROSITE" id="PS50002"/>
    </source>
</evidence>
<dbReference type="SMART" id="SM00326">
    <property type="entry name" value="SH3"/>
    <property type="match status" value="1"/>
</dbReference>
<dbReference type="InterPro" id="IPR002014">
    <property type="entry name" value="VHS_dom"/>
</dbReference>
<dbReference type="GO" id="GO:0033565">
    <property type="term" value="C:ESCRT-0 complex"/>
    <property type="evidence" value="ECO:0007669"/>
    <property type="project" value="TreeGrafter"/>
</dbReference>
<dbReference type="PROSITE" id="PS50179">
    <property type="entry name" value="VHS"/>
    <property type="match status" value="1"/>
</dbReference>
<sequence length="565" mass="63063">KNDSCQDYNFVICILTGANKYYCIFCLDDIKNKKEIIKMGIFGASNDVTVTEEVETATNEKSVEEDWGVIMNICDKAGKSSEAARNYLKAIIRRLYNNDPHVGIKAVTLLDACVKNSGKTFHVEVASRDFENDFTKLMTKAPPSVAKKLRESLKRWAETEFKIDGQLNLIPSLYSKLKNSGYDFSLSETPVKKATPLIKDPNVVESQEEEEQILKAIELSLKETGSPRSSSGQTSIYPSVNTSGMASSSSSTPGKELRKVRALYDFEAAEDNELTFSSGEIVFVIDDSDPNWWKGSNQRGEGLFPANFVTADLSVEPEKFLYEKAKKMVQFKETAEVKFLKEELVNIEINEEKIDRLLHLLHEADPTNLEADTDEMLNLEREVNAMGPLIDTELERVDRKHAQLTQLSSDLVEALSLYHMLMREPQLPPVNKAMYGYSLSTTAMALNNTVSQNVHPSLLGPRLHPAHERAPFIHSGSGQVQPPQFPSIQMTNSSHLPSIQGMPSPHTHETPLNQYLDPRIAQNYGITNMAPSTFPQPITVSQTNLQNGTQQEGSPFVSSNTHITQ</sequence>
<dbReference type="CDD" id="cd11820">
    <property type="entry name" value="SH3_STAM"/>
    <property type="match status" value="1"/>
</dbReference>
<dbReference type="GO" id="GO:0043130">
    <property type="term" value="F:ubiquitin binding"/>
    <property type="evidence" value="ECO:0007669"/>
    <property type="project" value="InterPro"/>
</dbReference>
<dbReference type="PRINTS" id="PR00452">
    <property type="entry name" value="SH3DOMAIN"/>
</dbReference>
<evidence type="ECO:0000256" key="6">
    <source>
        <dbReference type="ARBA" id="ARBA00022927"/>
    </source>
</evidence>
<accession>V5GG93</accession>
<evidence type="ECO:0000256" key="1">
    <source>
        <dbReference type="ARBA" id="ARBA00004177"/>
    </source>
</evidence>
<keyword evidence="3 7" id="KW-0728">SH3 domain</keyword>
<dbReference type="Gene3D" id="1.25.40.90">
    <property type="match status" value="1"/>
</dbReference>
<evidence type="ECO:0000256" key="3">
    <source>
        <dbReference type="ARBA" id="ARBA00022443"/>
    </source>
</evidence>
<dbReference type="InterPro" id="IPR003903">
    <property type="entry name" value="UIM_dom"/>
</dbReference>
<gene>
    <name evidence="11" type="primary">STAM1</name>
</gene>
<feature type="non-terminal residue" evidence="11">
    <location>
        <position position="1"/>
    </location>
</feature>
<reference evidence="11" key="1">
    <citation type="submission" date="2013-07" db="EMBL/GenBank/DDBJ databases">
        <title>Midgut Transcriptome Profiling of Anoplphora glabripennis, a Lignocellulose Degrading, Wood-Boring Cerambycid.</title>
        <authorList>
            <person name="Scully E.D."/>
            <person name="Hoover K."/>
            <person name="Carlson J.E."/>
            <person name="Tien M."/>
            <person name="Geib S.M."/>
        </authorList>
    </citation>
    <scope>NUCLEOTIDE SEQUENCE</scope>
</reference>
<dbReference type="EMBL" id="GALX01005487">
    <property type="protein sequence ID" value="JAB62979.1"/>
    <property type="molecule type" value="Transcribed_RNA"/>
</dbReference>
<dbReference type="Pfam" id="PF00018">
    <property type="entry name" value="SH3_1"/>
    <property type="match status" value="1"/>
</dbReference>
<protein>
    <submittedName>
        <fullName evidence="11">Signal transducing adapter molecule 1</fullName>
    </submittedName>
</protein>
<dbReference type="Gene3D" id="2.30.30.40">
    <property type="entry name" value="SH3 Domains"/>
    <property type="match status" value="1"/>
</dbReference>
<evidence type="ECO:0000256" key="7">
    <source>
        <dbReference type="PROSITE-ProRule" id="PRU00192"/>
    </source>
</evidence>
<comment type="similarity">
    <text evidence="2">Belongs to the STAM family.</text>
</comment>
<dbReference type="SMART" id="SM00288">
    <property type="entry name" value="VHS"/>
    <property type="match status" value="1"/>
</dbReference>
<feature type="domain" description="VHS" evidence="10">
    <location>
        <begin position="57"/>
        <end position="185"/>
    </location>
</feature>
<feature type="compositionally biased region" description="Polar residues" evidence="8">
    <location>
        <begin position="226"/>
        <end position="246"/>
    </location>
</feature>
<comment type="subcellular location">
    <subcellularLocation>
        <location evidence="1">Endosome</location>
    </subcellularLocation>
</comment>
<dbReference type="PANTHER" id="PTHR45929">
    <property type="entry name" value="JAK PATHWAY SIGNAL TRANSDUCTION ADAPTOR MOLECULE"/>
    <property type="match status" value="1"/>
</dbReference>
<dbReference type="PROSITE" id="PS50330">
    <property type="entry name" value="UIM"/>
    <property type="match status" value="1"/>
</dbReference>
<dbReference type="GO" id="GO:0035091">
    <property type="term" value="F:phosphatidylinositol binding"/>
    <property type="evidence" value="ECO:0007669"/>
    <property type="project" value="InterPro"/>
</dbReference>
<dbReference type="Gene3D" id="1.20.5.1940">
    <property type="match status" value="1"/>
</dbReference>
<organism evidence="11">
    <name type="scientific">Anoplophora glabripennis</name>
    <name type="common">Asian longhorn beetle</name>
    <name type="synonym">Anoplophora nobilis</name>
    <dbReference type="NCBI Taxonomy" id="217634"/>
    <lineage>
        <taxon>Eukaryota</taxon>
        <taxon>Metazoa</taxon>
        <taxon>Ecdysozoa</taxon>
        <taxon>Arthropoda</taxon>
        <taxon>Hexapoda</taxon>
        <taxon>Insecta</taxon>
        <taxon>Pterygota</taxon>
        <taxon>Neoptera</taxon>
        <taxon>Endopterygota</taxon>
        <taxon>Coleoptera</taxon>
        <taxon>Polyphaga</taxon>
        <taxon>Cucujiformia</taxon>
        <taxon>Chrysomeloidea</taxon>
        <taxon>Cerambycidae</taxon>
        <taxon>Lamiinae</taxon>
        <taxon>Lamiini</taxon>
        <taxon>Anoplophora</taxon>
    </lineage>
</organism>
<dbReference type="AlphaFoldDB" id="V5GG93"/>
<feature type="region of interest" description="Disordered" evidence="8">
    <location>
        <begin position="545"/>
        <end position="565"/>
    </location>
</feature>
<dbReference type="CDD" id="cd03568">
    <property type="entry name" value="VHS_STAM"/>
    <property type="match status" value="1"/>
</dbReference>
<evidence type="ECO:0000256" key="8">
    <source>
        <dbReference type="SAM" id="MobiDB-lite"/>
    </source>
</evidence>
<dbReference type="Pfam" id="PF00790">
    <property type="entry name" value="VHS"/>
    <property type="match status" value="1"/>
</dbReference>
<dbReference type="InterPro" id="IPR008942">
    <property type="entry name" value="ENTH_VHS"/>
</dbReference>
<dbReference type="InterPro" id="IPR001452">
    <property type="entry name" value="SH3_domain"/>
</dbReference>
<evidence type="ECO:0000256" key="4">
    <source>
        <dbReference type="ARBA" id="ARBA00022448"/>
    </source>
</evidence>
<evidence type="ECO:0000256" key="5">
    <source>
        <dbReference type="ARBA" id="ARBA00022753"/>
    </source>
</evidence>
<feature type="region of interest" description="Disordered" evidence="8">
    <location>
        <begin position="224"/>
        <end position="253"/>
    </location>
</feature>
<dbReference type="SUPFAM" id="SSF50044">
    <property type="entry name" value="SH3-domain"/>
    <property type="match status" value="1"/>
</dbReference>
<keyword evidence="5" id="KW-0967">Endosome</keyword>
<dbReference type="InterPro" id="IPR050670">
    <property type="entry name" value="STAM"/>
</dbReference>
<dbReference type="PANTHER" id="PTHR45929:SF3">
    <property type="entry name" value="JAK PATHWAY SIGNAL TRANSDUCTION ADAPTOR MOLECULE"/>
    <property type="match status" value="1"/>
</dbReference>
<dbReference type="PROSITE" id="PS50002">
    <property type="entry name" value="SH3"/>
    <property type="match status" value="1"/>
</dbReference>
<keyword evidence="4" id="KW-0813">Transport</keyword>
<dbReference type="GO" id="GO:0043328">
    <property type="term" value="P:protein transport to vacuole involved in ubiquitin-dependent protein catabolic process via the multivesicular body sorting pathway"/>
    <property type="evidence" value="ECO:0007669"/>
    <property type="project" value="TreeGrafter"/>
</dbReference>